<dbReference type="GO" id="GO:0003887">
    <property type="term" value="F:DNA-directed DNA polymerase activity"/>
    <property type="evidence" value="ECO:0007669"/>
    <property type="project" value="UniProtKB-EC"/>
</dbReference>
<dbReference type="InterPro" id="IPR016195">
    <property type="entry name" value="Pol/histidinol_Pase-like"/>
</dbReference>
<dbReference type="InterPro" id="IPR029460">
    <property type="entry name" value="DNAPol_HHH"/>
</dbReference>
<comment type="caution">
    <text evidence="14">The sequence shown here is derived from an EMBL/GenBank/DDBJ whole genome shotgun (WGS) entry which is preliminary data.</text>
</comment>
<evidence type="ECO:0000256" key="2">
    <source>
        <dbReference type="ARBA" id="ARBA00009496"/>
    </source>
</evidence>
<comment type="catalytic activity">
    <reaction evidence="12">
        <text>DNA(n) + a 2'-deoxyribonucleoside 5'-triphosphate = DNA(n+1) + diphosphate</text>
        <dbReference type="Rhea" id="RHEA:22508"/>
        <dbReference type="Rhea" id="RHEA-COMP:17339"/>
        <dbReference type="Rhea" id="RHEA-COMP:17340"/>
        <dbReference type="ChEBI" id="CHEBI:33019"/>
        <dbReference type="ChEBI" id="CHEBI:61560"/>
        <dbReference type="ChEBI" id="CHEBI:173112"/>
        <dbReference type="EC" id="2.7.7.7"/>
    </reaction>
</comment>
<dbReference type="CDD" id="cd04485">
    <property type="entry name" value="DnaE_OBF"/>
    <property type="match status" value="1"/>
</dbReference>
<dbReference type="Gene3D" id="1.10.10.1600">
    <property type="entry name" value="Bacterial DNA polymerase III alpha subunit, thumb domain"/>
    <property type="match status" value="1"/>
</dbReference>
<keyword evidence="5" id="KW-0963">Cytoplasm</keyword>
<keyword evidence="8" id="KW-0235">DNA replication</keyword>
<evidence type="ECO:0000256" key="8">
    <source>
        <dbReference type="ARBA" id="ARBA00022705"/>
    </source>
</evidence>
<keyword evidence="6 14" id="KW-0808">Transferase</keyword>
<dbReference type="Pfam" id="PF07733">
    <property type="entry name" value="DNA_pol3_alpha"/>
    <property type="match status" value="1"/>
</dbReference>
<proteinExistence type="inferred from homology"/>
<comment type="subunit">
    <text evidence="11">DNA polymerase III contains a core (composed of alpha, epsilon and theta chains) that associates with a tau subunit. This core dimerizes to form the POLIII' complex. PolIII' associates with the gamma complex (composed of gamma, delta, delta', psi and chi chains) and with the beta chain to form the complete DNA polymerase III complex.</text>
</comment>
<dbReference type="Proteomes" id="UP001595711">
    <property type="component" value="Unassembled WGS sequence"/>
</dbReference>
<evidence type="ECO:0000259" key="13">
    <source>
        <dbReference type="SMART" id="SM00481"/>
    </source>
</evidence>
<evidence type="ECO:0000256" key="12">
    <source>
        <dbReference type="ARBA" id="ARBA00049244"/>
    </source>
</evidence>
<keyword evidence="9" id="KW-0239">DNA-directed DNA polymerase</keyword>
<evidence type="ECO:0000256" key="7">
    <source>
        <dbReference type="ARBA" id="ARBA00022695"/>
    </source>
</evidence>
<evidence type="ECO:0000256" key="4">
    <source>
        <dbReference type="ARBA" id="ARBA00019114"/>
    </source>
</evidence>
<dbReference type="PANTHER" id="PTHR32294">
    <property type="entry name" value="DNA POLYMERASE III SUBUNIT ALPHA"/>
    <property type="match status" value="1"/>
</dbReference>
<dbReference type="Gene3D" id="3.20.20.140">
    <property type="entry name" value="Metal-dependent hydrolases"/>
    <property type="match status" value="1"/>
</dbReference>
<evidence type="ECO:0000256" key="1">
    <source>
        <dbReference type="ARBA" id="ARBA00004496"/>
    </source>
</evidence>
<keyword evidence="15" id="KW-1185">Reference proteome</keyword>
<gene>
    <name evidence="14" type="primary">dnaE</name>
    <name evidence="14" type="ORF">ACFOOQ_13800</name>
</gene>
<dbReference type="InterPro" id="IPR040982">
    <property type="entry name" value="DNA_pol3_finger"/>
</dbReference>
<name>A0ABV7VI77_9PROT</name>
<accession>A0ABV7VI77</accession>
<evidence type="ECO:0000313" key="15">
    <source>
        <dbReference type="Proteomes" id="UP001595711"/>
    </source>
</evidence>
<dbReference type="RefSeq" id="WP_379727649.1">
    <property type="nucleotide sequence ID" value="NZ_JBHRYJ010000003.1"/>
</dbReference>
<sequence>MNHADFVHLRVHTAYSLTEGAIRVEQLAGLCVRHRMPAVAITDTNNLFGALEGSKALAGKGIQPIIGCQISLARLDQQTAFGKTLRKPDPDRIVLLAQNEAGYANLMRLSTKAYLDTPPGELAHIDWAVLEAASEGLICLTGGPSGPVARLLSEGQADEARAQLERLKGIFPGRLYVELQRHGWAIETKTEDAQIDLAYALDLPLVATNDCYFSDEGMYEAHDALLCIAEGTYVGEQNRRRVTPDHRFKSAEEMRVLFADLPEAIDNTLVIARRCAIKSEERKPILPSFGDGTGESEADMLRRMAREGLKLRLQQVGVSGDGEKVYWDRLDFECDTIIGMKFPGYFLIVADFIQWAKRNGVAVGPGRGSGAGSVVAWALTITDLDPLRFGLLFERFLNPERVSMPDFDIDFCQERREKVIDYVQAKYGAANVAQIITFGKLQARAALRDVGRVLQLPLGQVDRICKLIPNNPANPVSLAQAIKEEVRLREERDRDENVGRMMDVALKLEGLYRNASTHAAGVVIGDRPLVELVPLYRDPHASMPATQFSMKYAEAAGLVKFDFLGLKTLDVLEKAIALIRRKGIEIDLATIPLSDQPTFDLLGRGDAVGVFQFEGSGMRDMLRNMKPDAFEDLIALVALYRPGPMENIPTYIARKHGKEKPDYLHDWLKPVLEETYGVIIYQEQVMEIAKVLAGYSLGEADLLRRAMGKKIKAEMDAQKERFITGAKEKGVDPERAAFIFELVEKFAGYGFNKSHAAAYALVAWQTAYLKANYPVEFIAASMTLDISNTDKLNVFRQECARQGISLLPPDINRSEVEFSVEYDKGKTEKGAIRYALAAVRNVGAAPMGQIVAEREAAGAFKSLFDFAGRVDPTALNKRMLENVAKAGAFDGLEKNRARVIAGLETLIRFAQGKAADRASNQVSLFGGGGKDADVPLPKLPEGDIWTPMDQLAKEFEAIGFYLSAHPLDAYQATLNRVGVKRYADVLKQLHSSEQIIKIAGTIISKQERTSQKTGNRFAFVQCSDASGMFEVMLFSEILAQHRDLLEAGTNVVWTLSAKAEGEQPRLSAQKIEKLDDVAARAAAGIRILVETDQPFAQIRGLLDKAGKGRGQVMVGLKLEEPGVPGGLEADLKLPGAFAINPTIRHQIRVLPGVLEVYDI</sequence>
<dbReference type="Pfam" id="PF14579">
    <property type="entry name" value="HHH_6"/>
    <property type="match status" value="1"/>
</dbReference>
<evidence type="ECO:0000256" key="9">
    <source>
        <dbReference type="ARBA" id="ARBA00022932"/>
    </source>
</evidence>
<dbReference type="InterPro" id="IPR049821">
    <property type="entry name" value="PolIIIA_DnaE1_PHP"/>
</dbReference>
<evidence type="ECO:0000256" key="5">
    <source>
        <dbReference type="ARBA" id="ARBA00022490"/>
    </source>
</evidence>
<dbReference type="InterPro" id="IPR004013">
    <property type="entry name" value="PHP_dom"/>
</dbReference>
<organism evidence="14 15">
    <name type="scientific">Ferrovibrio xuzhouensis</name>
    <dbReference type="NCBI Taxonomy" id="1576914"/>
    <lineage>
        <taxon>Bacteria</taxon>
        <taxon>Pseudomonadati</taxon>
        <taxon>Pseudomonadota</taxon>
        <taxon>Alphaproteobacteria</taxon>
        <taxon>Rhodospirillales</taxon>
        <taxon>Rhodospirillaceae</taxon>
        <taxon>Ferrovibrio</taxon>
    </lineage>
</organism>
<evidence type="ECO:0000313" key="14">
    <source>
        <dbReference type="EMBL" id="MFC3676627.1"/>
    </source>
</evidence>
<feature type="domain" description="Polymerase/histidinol phosphatase N-terminal" evidence="13">
    <location>
        <begin position="7"/>
        <end position="74"/>
    </location>
</feature>
<dbReference type="Pfam" id="PF17657">
    <property type="entry name" value="DNA_pol3_finger"/>
    <property type="match status" value="1"/>
</dbReference>
<keyword evidence="7 14" id="KW-0548">Nucleotidyltransferase</keyword>
<dbReference type="EMBL" id="JBHRYJ010000003">
    <property type="protein sequence ID" value="MFC3676627.1"/>
    <property type="molecule type" value="Genomic_DNA"/>
</dbReference>
<comment type="subcellular location">
    <subcellularLocation>
        <location evidence="1">Cytoplasm</location>
    </subcellularLocation>
</comment>
<protein>
    <recommendedName>
        <fullName evidence="4">DNA polymerase III subunit alpha</fullName>
        <ecNumber evidence="3">2.7.7.7</ecNumber>
    </recommendedName>
</protein>
<dbReference type="InterPro" id="IPR003141">
    <property type="entry name" value="Pol/His_phosphatase_N"/>
</dbReference>
<evidence type="ECO:0000256" key="6">
    <source>
        <dbReference type="ARBA" id="ARBA00022679"/>
    </source>
</evidence>
<comment type="function">
    <text evidence="10">DNA polymerase III is a complex, multichain enzyme responsible for most of the replicative synthesis in bacteria. This DNA polymerase also exhibits 3' to 5' exonuclease activity. The alpha chain is the DNA polymerase.</text>
</comment>
<dbReference type="NCBIfam" id="NF004226">
    <property type="entry name" value="PRK05673.1"/>
    <property type="match status" value="1"/>
</dbReference>
<dbReference type="Gene3D" id="1.10.150.870">
    <property type="match status" value="1"/>
</dbReference>
<evidence type="ECO:0000256" key="10">
    <source>
        <dbReference type="ARBA" id="ARBA00025611"/>
    </source>
</evidence>
<dbReference type="InterPro" id="IPR004805">
    <property type="entry name" value="DnaE2/DnaE/PolC"/>
</dbReference>
<dbReference type="EC" id="2.7.7.7" evidence="3"/>
<dbReference type="CDD" id="cd07433">
    <property type="entry name" value="PHP_PolIIIA_DnaE1"/>
    <property type="match status" value="1"/>
</dbReference>
<dbReference type="SMART" id="SM00481">
    <property type="entry name" value="POLIIIAc"/>
    <property type="match status" value="1"/>
</dbReference>
<evidence type="ECO:0000256" key="11">
    <source>
        <dbReference type="ARBA" id="ARBA00026073"/>
    </source>
</evidence>
<dbReference type="InterPro" id="IPR011708">
    <property type="entry name" value="DNA_pol3_alpha_NTPase_dom"/>
</dbReference>
<evidence type="ECO:0000256" key="3">
    <source>
        <dbReference type="ARBA" id="ARBA00012417"/>
    </source>
</evidence>
<dbReference type="SUPFAM" id="SSF89550">
    <property type="entry name" value="PHP domain-like"/>
    <property type="match status" value="1"/>
</dbReference>
<reference evidence="15" key="1">
    <citation type="journal article" date="2019" name="Int. J. Syst. Evol. Microbiol.">
        <title>The Global Catalogue of Microorganisms (GCM) 10K type strain sequencing project: providing services to taxonomists for standard genome sequencing and annotation.</title>
        <authorList>
            <consortium name="The Broad Institute Genomics Platform"/>
            <consortium name="The Broad Institute Genome Sequencing Center for Infectious Disease"/>
            <person name="Wu L."/>
            <person name="Ma J."/>
        </authorList>
    </citation>
    <scope>NUCLEOTIDE SEQUENCE [LARGE SCALE GENOMIC DNA]</scope>
    <source>
        <strain evidence="15">KCTC 42182</strain>
    </source>
</reference>
<dbReference type="PANTHER" id="PTHR32294:SF0">
    <property type="entry name" value="DNA POLYMERASE III SUBUNIT ALPHA"/>
    <property type="match status" value="1"/>
</dbReference>
<comment type="similarity">
    <text evidence="2">Belongs to the DNA polymerase type-C family. DnaE subfamily.</text>
</comment>
<dbReference type="Pfam" id="PF02811">
    <property type="entry name" value="PHP"/>
    <property type="match status" value="1"/>
</dbReference>
<dbReference type="NCBIfam" id="TIGR00594">
    <property type="entry name" value="polc"/>
    <property type="match status" value="1"/>
</dbReference>
<dbReference type="InterPro" id="IPR041931">
    <property type="entry name" value="DNA_pol3_alpha_thumb_dom"/>
</dbReference>